<dbReference type="Proteomes" id="UP000009102">
    <property type="component" value="Chromosome"/>
</dbReference>
<dbReference type="KEGG" id="hna:Hneap_0761"/>
<evidence type="ECO:0000313" key="3">
    <source>
        <dbReference type="Proteomes" id="UP000009102"/>
    </source>
</evidence>
<evidence type="ECO:0000259" key="1">
    <source>
        <dbReference type="Pfam" id="PF02470"/>
    </source>
</evidence>
<dbReference type="eggNOG" id="COG1463">
    <property type="taxonomic scope" value="Bacteria"/>
</dbReference>
<dbReference type="PANTHER" id="PTHR33371:SF4">
    <property type="entry name" value="INTERMEMBRANE PHOSPHOLIPID TRANSPORT SYSTEM BINDING PROTEIN MLAD"/>
    <property type="match status" value="1"/>
</dbReference>
<dbReference type="HOGENOM" id="CLU_107027_0_0_6"/>
<name>D0KYT7_HALNC</name>
<dbReference type="EMBL" id="CP001801">
    <property type="protein sequence ID" value="ACX95610.1"/>
    <property type="molecule type" value="Genomic_DNA"/>
</dbReference>
<evidence type="ECO:0000313" key="2">
    <source>
        <dbReference type="EMBL" id="ACX95610.1"/>
    </source>
</evidence>
<dbReference type="PANTHER" id="PTHR33371">
    <property type="entry name" value="INTERMEMBRANE PHOSPHOLIPID TRANSPORT SYSTEM BINDING PROTEIN MLAD-RELATED"/>
    <property type="match status" value="1"/>
</dbReference>
<organism evidence="2 3">
    <name type="scientific">Halothiobacillus neapolitanus (strain ATCC 23641 / DSM 15147 / CIP 104769 / NCIMB 8539 / c2)</name>
    <name type="common">Thiobacillus neapolitanus</name>
    <dbReference type="NCBI Taxonomy" id="555778"/>
    <lineage>
        <taxon>Bacteria</taxon>
        <taxon>Pseudomonadati</taxon>
        <taxon>Pseudomonadota</taxon>
        <taxon>Gammaproteobacteria</taxon>
        <taxon>Chromatiales</taxon>
        <taxon>Halothiobacillaceae</taxon>
        <taxon>Halothiobacillus</taxon>
    </lineage>
</organism>
<dbReference type="AlphaFoldDB" id="D0KYT7"/>
<gene>
    <name evidence="2" type="ordered locus">Hneap_0761</name>
</gene>
<dbReference type="InterPro" id="IPR052336">
    <property type="entry name" value="MlaD_Phospholipid_Transporter"/>
</dbReference>
<dbReference type="NCBIfam" id="TIGR04430">
    <property type="entry name" value="OM_asym_MlaD"/>
    <property type="match status" value="1"/>
</dbReference>
<dbReference type="Pfam" id="PF02470">
    <property type="entry name" value="MlaD"/>
    <property type="match status" value="1"/>
</dbReference>
<dbReference type="STRING" id="555778.Hneap_0761"/>
<sequence length="145" mass="15342">MVVGAFVLAGIAALLVLTLKWSDFGTSSVSGYTLTAEFDNIGGLTDRSPIKMAGVTIGRVSNIQIDPNTFEAVVTMVISSQYDNLPKDSFASIYTAGLLGAQYIEISPGGDTKVLKNGDKITMTQSAVILEKVISKFLFNKAAAQ</sequence>
<keyword evidence="3" id="KW-1185">Reference proteome</keyword>
<reference evidence="2 3" key="1">
    <citation type="submission" date="2009-10" db="EMBL/GenBank/DDBJ databases">
        <title>Complete sequence of Halothiobacillus neapolitanus c2.</title>
        <authorList>
            <consortium name="US DOE Joint Genome Institute"/>
            <person name="Lucas S."/>
            <person name="Copeland A."/>
            <person name="Lapidus A."/>
            <person name="Glavina del Rio T."/>
            <person name="Tice H."/>
            <person name="Bruce D."/>
            <person name="Goodwin L."/>
            <person name="Pitluck S."/>
            <person name="Davenport K."/>
            <person name="Brettin T."/>
            <person name="Detter J.C."/>
            <person name="Han C."/>
            <person name="Tapia R."/>
            <person name="Larimer F."/>
            <person name="Land M."/>
            <person name="Hauser L."/>
            <person name="Kyrpides N."/>
            <person name="Mikhailova N."/>
            <person name="Kerfeld C."/>
            <person name="Cannon G."/>
            <person name="Heinhort S."/>
        </authorList>
    </citation>
    <scope>NUCLEOTIDE SEQUENCE [LARGE SCALE GENOMIC DNA]</scope>
    <source>
        <strain evidence="3">ATCC 23641 / c2</strain>
    </source>
</reference>
<dbReference type="GO" id="GO:0005543">
    <property type="term" value="F:phospholipid binding"/>
    <property type="evidence" value="ECO:0007669"/>
    <property type="project" value="TreeGrafter"/>
</dbReference>
<dbReference type="GO" id="GO:0005548">
    <property type="term" value="F:phospholipid transporter activity"/>
    <property type="evidence" value="ECO:0007669"/>
    <property type="project" value="TreeGrafter"/>
</dbReference>
<accession>D0KYT7</accession>
<feature type="domain" description="Mce/MlaD" evidence="1">
    <location>
        <begin position="31"/>
        <end position="109"/>
    </location>
</feature>
<dbReference type="InterPro" id="IPR030970">
    <property type="entry name" value="ABC_MlaD"/>
</dbReference>
<dbReference type="InterPro" id="IPR003399">
    <property type="entry name" value="Mce/MlaD"/>
</dbReference>
<proteinExistence type="predicted"/>
<protein>
    <submittedName>
        <fullName evidence="2">Mammalian cell entry related domain protein</fullName>
    </submittedName>
</protein>